<organism evidence="1 2">
    <name type="scientific">Gilvimarinus xylanilyticus</name>
    <dbReference type="NCBI Taxonomy" id="2944139"/>
    <lineage>
        <taxon>Bacteria</taxon>
        <taxon>Pseudomonadati</taxon>
        <taxon>Pseudomonadota</taxon>
        <taxon>Gammaproteobacteria</taxon>
        <taxon>Cellvibrionales</taxon>
        <taxon>Cellvibrionaceae</taxon>
        <taxon>Gilvimarinus</taxon>
    </lineage>
</organism>
<name>A0A9X2I1J4_9GAMM</name>
<gene>
    <name evidence="1" type="ORF">M6D89_04930</name>
</gene>
<dbReference type="Proteomes" id="UP001139319">
    <property type="component" value="Unassembled WGS sequence"/>
</dbReference>
<reference evidence="1" key="1">
    <citation type="submission" date="2022-05" db="EMBL/GenBank/DDBJ databases">
        <authorList>
            <person name="Sun H.-N."/>
        </authorList>
    </citation>
    <scope>NUCLEOTIDE SEQUENCE</scope>
    <source>
        <strain evidence="1">HB14</strain>
    </source>
</reference>
<dbReference type="AlphaFoldDB" id="A0A9X2I1J4"/>
<proteinExistence type="predicted"/>
<evidence type="ECO:0000313" key="2">
    <source>
        <dbReference type="Proteomes" id="UP001139319"/>
    </source>
</evidence>
<reference evidence="1" key="2">
    <citation type="submission" date="2023-01" db="EMBL/GenBank/DDBJ databases">
        <title>Gilvimarinus xylanilyticus HB14 isolated from Caulerpa lentillifera aquaculture base in Hainan, China.</title>
        <authorList>
            <person name="Zhang Y.-J."/>
        </authorList>
    </citation>
    <scope>NUCLEOTIDE SEQUENCE</scope>
    <source>
        <strain evidence="1">HB14</strain>
    </source>
</reference>
<keyword evidence="2" id="KW-1185">Reference proteome</keyword>
<protein>
    <submittedName>
        <fullName evidence="1">Uncharacterized protein</fullName>
    </submittedName>
</protein>
<accession>A0A9X2I1J4</accession>
<comment type="caution">
    <text evidence="1">The sequence shown here is derived from an EMBL/GenBank/DDBJ whole genome shotgun (WGS) entry which is preliminary data.</text>
</comment>
<dbReference type="RefSeq" id="WP_253966911.1">
    <property type="nucleotide sequence ID" value="NZ_JAMFTH010000001.1"/>
</dbReference>
<sequence length="70" mass="7766">MKLPLSNPVAVLTLGLDKAQAVPENQKPYKPLFLIALKKERKVGASRTERQKQKSGKAFPLCRCAFKGID</sequence>
<dbReference type="EMBL" id="JAMFTH010000001">
    <property type="protein sequence ID" value="MCP8898640.1"/>
    <property type="molecule type" value="Genomic_DNA"/>
</dbReference>
<evidence type="ECO:0000313" key="1">
    <source>
        <dbReference type="EMBL" id="MCP8898640.1"/>
    </source>
</evidence>